<feature type="transmembrane region" description="Helical" evidence="6">
    <location>
        <begin position="186"/>
        <end position="219"/>
    </location>
</feature>
<dbReference type="AlphaFoldDB" id="A0A3B0MN13"/>
<evidence type="ECO:0000313" key="9">
    <source>
        <dbReference type="EMBL" id="SVP91487.1"/>
    </source>
</evidence>
<dbReference type="InterPro" id="IPR036513">
    <property type="entry name" value="STAS_dom_sf"/>
</dbReference>
<accession>A0A3B0MN13</accession>
<reference evidence="9" key="1">
    <citation type="submission" date="2018-07" db="EMBL/GenBank/DDBJ databases">
        <authorList>
            <person name="Quirk P.G."/>
            <person name="Krulwich T.A."/>
        </authorList>
    </citation>
    <scope>NUCLEOTIDE SEQUENCE</scope>
    <source>
        <strain evidence="9">Anand</strain>
    </source>
</reference>
<feature type="domain" description="SLC26A/SulP transporter" evidence="7">
    <location>
        <begin position="155"/>
        <end position="502"/>
    </location>
</feature>
<feature type="compositionally biased region" description="Basic and acidic residues" evidence="5">
    <location>
        <begin position="1"/>
        <end position="10"/>
    </location>
</feature>
<feature type="transmembrane region" description="Helical" evidence="6">
    <location>
        <begin position="432"/>
        <end position="455"/>
    </location>
</feature>
<dbReference type="InterPro" id="IPR011547">
    <property type="entry name" value="SLC26A/SulP_dom"/>
</dbReference>
<feature type="transmembrane region" description="Helical" evidence="6">
    <location>
        <begin position="303"/>
        <end position="323"/>
    </location>
</feature>
<evidence type="ECO:0000256" key="2">
    <source>
        <dbReference type="ARBA" id="ARBA00022692"/>
    </source>
</evidence>
<organism evidence="9">
    <name type="scientific">Theileria annulata</name>
    <dbReference type="NCBI Taxonomy" id="5874"/>
    <lineage>
        <taxon>Eukaryota</taxon>
        <taxon>Sar</taxon>
        <taxon>Alveolata</taxon>
        <taxon>Apicomplexa</taxon>
        <taxon>Aconoidasida</taxon>
        <taxon>Piroplasmida</taxon>
        <taxon>Theileriidae</taxon>
        <taxon>Theileria</taxon>
    </lineage>
</organism>
<feature type="transmembrane region" description="Helical" evidence="6">
    <location>
        <begin position="540"/>
        <end position="571"/>
    </location>
</feature>
<evidence type="ECO:0000259" key="7">
    <source>
        <dbReference type="Pfam" id="PF00916"/>
    </source>
</evidence>
<dbReference type="GO" id="GO:0016020">
    <property type="term" value="C:membrane"/>
    <property type="evidence" value="ECO:0007669"/>
    <property type="project" value="UniProtKB-SubCell"/>
</dbReference>
<feature type="transmembrane region" description="Helical" evidence="6">
    <location>
        <begin position="264"/>
        <end position="282"/>
    </location>
</feature>
<dbReference type="PANTHER" id="PTHR43310:SF1">
    <property type="entry name" value="SULFATE TRANSPORTER YBAR-RELATED"/>
    <property type="match status" value="1"/>
</dbReference>
<keyword evidence="3 6" id="KW-1133">Transmembrane helix</keyword>
<dbReference type="SUPFAM" id="SSF52091">
    <property type="entry name" value="SpoIIaa-like"/>
    <property type="match status" value="1"/>
</dbReference>
<evidence type="ECO:0000256" key="6">
    <source>
        <dbReference type="SAM" id="Phobius"/>
    </source>
</evidence>
<evidence type="ECO:0000256" key="3">
    <source>
        <dbReference type="ARBA" id="ARBA00022989"/>
    </source>
</evidence>
<dbReference type="VEuPathDB" id="PiroplasmaDB:TA13835"/>
<evidence type="ECO:0000256" key="5">
    <source>
        <dbReference type="SAM" id="MobiDB-lite"/>
    </source>
</evidence>
<evidence type="ECO:0000313" key="8">
    <source>
        <dbReference type="EMBL" id="SVP90896.1"/>
    </source>
</evidence>
<dbReference type="Pfam" id="PF00916">
    <property type="entry name" value="Sulfate_transp"/>
    <property type="match status" value="1"/>
</dbReference>
<evidence type="ECO:0000256" key="4">
    <source>
        <dbReference type="ARBA" id="ARBA00023136"/>
    </source>
</evidence>
<comment type="subcellular location">
    <subcellularLocation>
        <location evidence="1">Membrane</location>
        <topology evidence="1">Multi-pass membrane protein</topology>
    </subcellularLocation>
</comment>
<sequence length="712" mass="79608">MSSEETKDLDENLVDSNSYPLRNESKDDTFLIRVEESSASLKRSKTDPDMDCIKVVQYDEDDTEICYKFYGEKDSPNMEYNYHDFSHSTWYDFTKMKTPIPSKIEKHTCDDISICLPIHAGILYSFKRSISGITIGWAFLRKSGRRLISYYLKEFLNGILCAITMLPEVISFSFIAGIPIHVALHGSWILCLCATIFGGSPGIVTGVSGAFAAVAGTYALDHEDTSYTIDDHNMNLTRLLVAIMIASILLLIFSFIHLASINQFLSTSVIIGYSNGLALIIAKAQLHGFHDFDTGKYLRGADLYISILYCVVAFVITQFIHYIPKIGKYIPSPLLAIITVIVIHYSIVIHTLPSIKISTVGSVANLSSETSFPSLLFLTHLKYVRELKFDFALVRQSLVFTASILIEMLIIADVVKTLGAREPNSNQQLFGLGFGNFLSSLMGSMGGSSMVGITIMNLNSGSKWKESSLVTGLFVFIMLAGGYPILNYIPIPALCGIMFSVSCHCFKWFSVPMVIFSALPGRIRSLHPRMEMKISRYDAFIILSVTVLCVVWIVPLAVFFGVVIAAFAYVWESKSKFKVEIYYDKEANIKYYEIEGNIFYASKRMLTRSFTPREDPPTTIIVLLASTSLFDYTAIEALNSLKGLYASYNKSLIIKGLSHGCIKKVAKMNRLCRHMEHDLVGITPPTLPTLYTPFYHTTLTARTPNSQLQPIY</sequence>
<dbReference type="Gene3D" id="3.30.750.24">
    <property type="entry name" value="STAS domain"/>
    <property type="match status" value="1"/>
</dbReference>
<feature type="transmembrane region" description="Helical" evidence="6">
    <location>
        <begin position="392"/>
        <end position="412"/>
    </location>
</feature>
<feature type="transmembrane region" description="Helical" evidence="6">
    <location>
        <begin position="239"/>
        <end position="258"/>
    </location>
</feature>
<dbReference type="EMBL" id="UIVS01000002">
    <property type="protein sequence ID" value="SVP91487.1"/>
    <property type="molecule type" value="Genomic_DNA"/>
</dbReference>
<dbReference type="PANTHER" id="PTHR43310">
    <property type="entry name" value="SULFATE TRANSPORTER YBAR-RELATED"/>
    <property type="match status" value="1"/>
</dbReference>
<keyword evidence="2 6" id="KW-0812">Transmembrane</keyword>
<feature type="transmembrane region" description="Helical" evidence="6">
    <location>
        <begin position="155"/>
        <end position="180"/>
    </location>
</feature>
<evidence type="ECO:0000256" key="1">
    <source>
        <dbReference type="ARBA" id="ARBA00004141"/>
    </source>
</evidence>
<feature type="transmembrane region" description="Helical" evidence="6">
    <location>
        <begin position="329"/>
        <end position="348"/>
    </location>
</feature>
<proteinExistence type="predicted"/>
<gene>
    <name evidence="8" type="ORF">TAT_000160700</name>
    <name evidence="9" type="ORF">TAV_000160900</name>
</gene>
<name>A0A3B0MN13_THEAN</name>
<dbReference type="InterPro" id="IPR052706">
    <property type="entry name" value="Membrane-Transporter-like"/>
</dbReference>
<dbReference type="EMBL" id="UIVT01000002">
    <property type="protein sequence ID" value="SVP90896.1"/>
    <property type="molecule type" value="Genomic_DNA"/>
</dbReference>
<keyword evidence="4 6" id="KW-0472">Membrane</keyword>
<protein>
    <submittedName>
        <fullName evidence="9">Sulfate transporter, putative</fullName>
    </submittedName>
</protein>
<feature type="transmembrane region" description="Helical" evidence="6">
    <location>
        <begin position="467"/>
        <end position="485"/>
    </location>
</feature>
<feature type="region of interest" description="Disordered" evidence="5">
    <location>
        <begin position="1"/>
        <end position="23"/>
    </location>
</feature>